<name>A0AAD7GIL0_MYCRO</name>
<evidence type="ECO:0000313" key="2">
    <source>
        <dbReference type="EMBL" id="KAJ7696525.1"/>
    </source>
</evidence>
<evidence type="ECO:0000256" key="1">
    <source>
        <dbReference type="SAM" id="Phobius"/>
    </source>
</evidence>
<keyword evidence="1" id="KW-0812">Transmembrane</keyword>
<keyword evidence="3" id="KW-1185">Reference proteome</keyword>
<proteinExistence type="predicted"/>
<comment type="caution">
    <text evidence="2">The sequence shown here is derived from an EMBL/GenBank/DDBJ whole genome shotgun (WGS) entry which is preliminary data.</text>
</comment>
<organism evidence="2 3">
    <name type="scientific">Mycena rosella</name>
    <name type="common">Pink bonnet</name>
    <name type="synonym">Agaricus rosellus</name>
    <dbReference type="NCBI Taxonomy" id="1033263"/>
    <lineage>
        <taxon>Eukaryota</taxon>
        <taxon>Fungi</taxon>
        <taxon>Dikarya</taxon>
        <taxon>Basidiomycota</taxon>
        <taxon>Agaricomycotina</taxon>
        <taxon>Agaricomycetes</taxon>
        <taxon>Agaricomycetidae</taxon>
        <taxon>Agaricales</taxon>
        <taxon>Marasmiineae</taxon>
        <taxon>Mycenaceae</taxon>
        <taxon>Mycena</taxon>
    </lineage>
</organism>
<dbReference type="Proteomes" id="UP001221757">
    <property type="component" value="Unassembled WGS sequence"/>
</dbReference>
<keyword evidence="1" id="KW-1133">Transmembrane helix</keyword>
<keyword evidence="1" id="KW-0472">Membrane</keyword>
<evidence type="ECO:0000313" key="3">
    <source>
        <dbReference type="Proteomes" id="UP001221757"/>
    </source>
</evidence>
<feature type="transmembrane region" description="Helical" evidence="1">
    <location>
        <begin position="58"/>
        <end position="78"/>
    </location>
</feature>
<sequence>MAAFHIIVGVDEKIKDRAGVIVVVIRLLVHLLGFRFSDCRRATLCPCGVVCFREKSSVVGYFSLVPLGALACLVFSACKRHKRSRSSQDDVGALGICELTNHRSEHDAQGPYLGGTGEEFRMYWAA</sequence>
<gene>
    <name evidence="2" type="ORF">B0H17DRAFT_1053590</name>
</gene>
<dbReference type="AlphaFoldDB" id="A0AAD7GIL0"/>
<accession>A0AAD7GIL0</accession>
<protein>
    <submittedName>
        <fullName evidence="2">Uncharacterized protein</fullName>
    </submittedName>
</protein>
<reference evidence="2" key="1">
    <citation type="submission" date="2023-03" db="EMBL/GenBank/DDBJ databases">
        <title>Massive genome expansion in bonnet fungi (Mycena s.s.) driven by repeated elements and novel gene families across ecological guilds.</title>
        <authorList>
            <consortium name="Lawrence Berkeley National Laboratory"/>
            <person name="Harder C.B."/>
            <person name="Miyauchi S."/>
            <person name="Viragh M."/>
            <person name="Kuo A."/>
            <person name="Thoen E."/>
            <person name="Andreopoulos B."/>
            <person name="Lu D."/>
            <person name="Skrede I."/>
            <person name="Drula E."/>
            <person name="Henrissat B."/>
            <person name="Morin E."/>
            <person name="Kohler A."/>
            <person name="Barry K."/>
            <person name="LaButti K."/>
            <person name="Morin E."/>
            <person name="Salamov A."/>
            <person name="Lipzen A."/>
            <person name="Mereny Z."/>
            <person name="Hegedus B."/>
            <person name="Baldrian P."/>
            <person name="Stursova M."/>
            <person name="Weitz H."/>
            <person name="Taylor A."/>
            <person name="Grigoriev I.V."/>
            <person name="Nagy L.G."/>
            <person name="Martin F."/>
            <person name="Kauserud H."/>
        </authorList>
    </citation>
    <scope>NUCLEOTIDE SEQUENCE</scope>
    <source>
        <strain evidence="2">CBHHK067</strain>
    </source>
</reference>
<dbReference type="EMBL" id="JARKIE010000034">
    <property type="protein sequence ID" value="KAJ7696525.1"/>
    <property type="molecule type" value="Genomic_DNA"/>
</dbReference>